<organism evidence="4 5">
    <name type="scientific">Fistulifera solaris</name>
    <name type="common">Oleaginous diatom</name>
    <dbReference type="NCBI Taxonomy" id="1519565"/>
    <lineage>
        <taxon>Eukaryota</taxon>
        <taxon>Sar</taxon>
        <taxon>Stramenopiles</taxon>
        <taxon>Ochrophyta</taxon>
        <taxon>Bacillariophyta</taxon>
        <taxon>Bacillariophyceae</taxon>
        <taxon>Bacillariophycidae</taxon>
        <taxon>Naviculales</taxon>
        <taxon>Naviculaceae</taxon>
        <taxon>Fistulifera</taxon>
    </lineage>
</organism>
<feature type="transmembrane region" description="Helical" evidence="2">
    <location>
        <begin position="103"/>
        <end position="124"/>
    </location>
</feature>
<comment type="caution">
    <text evidence="4">The sequence shown here is derived from an EMBL/GenBank/DDBJ whole genome shotgun (WGS) entry which is preliminary data.</text>
</comment>
<feature type="transmembrane region" description="Helical" evidence="2">
    <location>
        <begin position="155"/>
        <end position="180"/>
    </location>
</feature>
<keyword evidence="5" id="KW-1185">Reference proteome</keyword>
<evidence type="ECO:0000256" key="3">
    <source>
        <dbReference type="SAM" id="SignalP"/>
    </source>
</evidence>
<protein>
    <submittedName>
        <fullName evidence="4">Uncharacterized protein</fullName>
    </submittedName>
</protein>
<evidence type="ECO:0000256" key="2">
    <source>
        <dbReference type="SAM" id="Phobius"/>
    </source>
</evidence>
<feature type="region of interest" description="Disordered" evidence="1">
    <location>
        <begin position="243"/>
        <end position="331"/>
    </location>
</feature>
<sequence length="354" mass="40967">MNLSIKNVIRLLLALVLTCQISYAWEWSDFVGSHMPSTVVATLSLEQVSDMRARDIKRRLARNHGYSAEELARILDKKELIHALAFEEEKIRLKYEDEVKRVLLKRGIITAIILVLVIICWPLLQHAYEVASVNFVVYTDRKRHEVHRCWELKSYAGMVGCMIMFVLDLMQAWLTASILLSWVMRSKYFFPTPSLPLRPGQLMGGEIARSPMANYGLNVGPMVVSWGMRFVYGRIESWTGRELSRAHQTQRRAARENESEQERAARKARKQARREERERQATMHVPNSKLPPDWMQPNNTDLDKQGDGPVPFSTAHNDQTIGSEDKMYPLPNSKEHEEFLEQLDCHISEFDELD</sequence>
<gene>
    <name evidence="4" type="ORF">FisN_3Lu211</name>
</gene>
<keyword evidence="2" id="KW-0812">Transmembrane</keyword>
<dbReference type="AlphaFoldDB" id="A0A1Z5JPS8"/>
<dbReference type="EMBL" id="BDSP01000096">
    <property type="protein sequence ID" value="GAX15768.1"/>
    <property type="molecule type" value="Genomic_DNA"/>
</dbReference>
<proteinExistence type="predicted"/>
<feature type="signal peptide" evidence="3">
    <location>
        <begin position="1"/>
        <end position="24"/>
    </location>
</feature>
<dbReference type="Proteomes" id="UP000198406">
    <property type="component" value="Unassembled WGS sequence"/>
</dbReference>
<evidence type="ECO:0000313" key="4">
    <source>
        <dbReference type="EMBL" id="GAX15768.1"/>
    </source>
</evidence>
<reference evidence="4 5" key="1">
    <citation type="journal article" date="2015" name="Plant Cell">
        <title>Oil accumulation by the oleaginous diatom Fistulifera solaris as revealed by the genome and transcriptome.</title>
        <authorList>
            <person name="Tanaka T."/>
            <person name="Maeda Y."/>
            <person name="Veluchamy A."/>
            <person name="Tanaka M."/>
            <person name="Abida H."/>
            <person name="Marechal E."/>
            <person name="Bowler C."/>
            <person name="Muto M."/>
            <person name="Sunaga Y."/>
            <person name="Tanaka M."/>
            <person name="Yoshino T."/>
            <person name="Taniguchi T."/>
            <person name="Fukuda Y."/>
            <person name="Nemoto M."/>
            <person name="Matsumoto M."/>
            <person name="Wong P.S."/>
            <person name="Aburatani S."/>
            <person name="Fujibuchi W."/>
        </authorList>
    </citation>
    <scope>NUCLEOTIDE SEQUENCE [LARGE SCALE GENOMIC DNA]</scope>
    <source>
        <strain evidence="4 5">JPCC DA0580</strain>
    </source>
</reference>
<keyword evidence="3" id="KW-0732">Signal</keyword>
<feature type="chain" id="PRO_5013278174" evidence="3">
    <location>
        <begin position="25"/>
        <end position="354"/>
    </location>
</feature>
<keyword evidence="2" id="KW-0472">Membrane</keyword>
<name>A0A1Z5JPS8_FISSO</name>
<dbReference type="OrthoDB" id="46989at2759"/>
<dbReference type="InParanoid" id="A0A1Z5JPS8"/>
<evidence type="ECO:0000313" key="5">
    <source>
        <dbReference type="Proteomes" id="UP000198406"/>
    </source>
</evidence>
<evidence type="ECO:0000256" key="1">
    <source>
        <dbReference type="SAM" id="MobiDB-lite"/>
    </source>
</evidence>
<keyword evidence="2" id="KW-1133">Transmembrane helix</keyword>
<feature type="compositionally biased region" description="Basic and acidic residues" evidence="1">
    <location>
        <begin position="253"/>
        <end position="265"/>
    </location>
</feature>
<accession>A0A1Z5JPS8</accession>